<dbReference type="PIRSF" id="PIRSF006443">
    <property type="entry name" value="MoaB"/>
    <property type="match status" value="1"/>
</dbReference>
<dbReference type="UniPathway" id="UPA00344"/>
<dbReference type="InterPro" id="IPR013484">
    <property type="entry name" value="MoaB_proteobac"/>
</dbReference>
<dbReference type="SMART" id="SM00852">
    <property type="entry name" value="MoCF_biosynth"/>
    <property type="match status" value="1"/>
</dbReference>
<keyword evidence="11" id="KW-1185">Reference proteome</keyword>
<dbReference type="InterPro" id="IPR012245">
    <property type="entry name" value="MoaB"/>
</dbReference>
<dbReference type="NCBIfam" id="TIGR02667">
    <property type="entry name" value="moaB_proteo"/>
    <property type="match status" value="1"/>
</dbReference>
<dbReference type="InterPro" id="IPR008284">
    <property type="entry name" value="MoCF_biosynth_CS"/>
</dbReference>
<keyword evidence="4" id="KW-0547">Nucleotide-binding</keyword>
<accession>Q2SCN3</accession>
<dbReference type="FunFam" id="3.40.980.10:FF:000003">
    <property type="entry name" value="Molybdenum cofactor biosynthesis protein B"/>
    <property type="match status" value="1"/>
</dbReference>
<dbReference type="STRING" id="349521.HCH_04900"/>
<evidence type="ECO:0000256" key="4">
    <source>
        <dbReference type="ARBA" id="ARBA00022741"/>
    </source>
</evidence>
<dbReference type="PANTHER" id="PTHR43232:SF2">
    <property type="entry name" value="MOLYBDENUM COFACTOR BIOSYNTHESIS PROTEIN B"/>
    <property type="match status" value="1"/>
</dbReference>
<evidence type="ECO:0000256" key="7">
    <source>
        <dbReference type="ARBA" id="ARBA00055616"/>
    </source>
</evidence>
<dbReference type="GO" id="GO:0006777">
    <property type="term" value="P:Mo-molybdopterin cofactor biosynthetic process"/>
    <property type="evidence" value="ECO:0007669"/>
    <property type="project" value="UniProtKB-UniRule"/>
</dbReference>
<dbReference type="RefSeq" id="WP_011398656.1">
    <property type="nucleotide sequence ID" value="NC_007645.1"/>
</dbReference>
<dbReference type="PROSITE" id="PS01078">
    <property type="entry name" value="MOCF_BIOSYNTHESIS_1"/>
    <property type="match status" value="1"/>
</dbReference>
<comment type="function">
    <text evidence="7">May be involved in the biosynthesis of molybdopterin. Can bind GTP and has low GTPase activity. Can bind MPT, but has no MPT adenylyl transferase activity.</text>
</comment>
<evidence type="ECO:0000313" key="11">
    <source>
        <dbReference type="Proteomes" id="UP000000238"/>
    </source>
</evidence>
<evidence type="ECO:0000313" key="10">
    <source>
        <dbReference type="EMBL" id="ABC31591.1"/>
    </source>
</evidence>
<dbReference type="KEGG" id="hch:HCH_04900"/>
<evidence type="ECO:0000256" key="1">
    <source>
        <dbReference type="ARBA" id="ARBA00005046"/>
    </source>
</evidence>
<dbReference type="InterPro" id="IPR036425">
    <property type="entry name" value="MoaB/Mog-like_dom_sf"/>
</dbReference>
<gene>
    <name evidence="10" type="ordered locus">HCH_04900</name>
</gene>
<dbReference type="eggNOG" id="COG0521">
    <property type="taxonomic scope" value="Bacteria"/>
</dbReference>
<dbReference type="Gene3D" id="3.40.980.10">
    <property type="entry name" value="MoaB/Mog-like domain"/>
    <property type="match status" value="1"/>
</dbReference>
<evidence type="ECO:0000259" key="9">
    <source>
        <dbReference type="SMART" id="SM00852"/>
    </source>
</evidence>
<evidence type="ECO:0000256" key="2">
    <source>
        <dbReference type="ARBA" id="ARBA00006112"/>
    </source>
</evidence>
<evidence type="ECO:0000256" key="8">
    <source>
        <dbReference type="PIRNR" id="PIRNR006443"/>
    </source>
</evidence>
<evidence type="ECO:0000256" key="3">
    <source>
        <dbReference type="ARBA" id="ARBA00015262"/>
    </source>
</evidence>
<dbReference type="Proteomes" id="UP000000238">
    <property type="component" value="Chromosome"/>
</dbReference>
<dbReference type="PANTHER" id="PTHR43232">
    <property type="entry name" value="MOLYBDENUM COFACTOR BIOSYNTHESIS PROTEIN B"/>
    <property type="match status" value="1"/>
</dbReference>
<dbReference type="NCBIfam" id="TIGR00177">
    <property type="entry name" value="molyb_syn"/>
    <property type="match status" value="1"/>
</dbReference>
<evidence type="ECO:0000256" key="5">
    <source>
        <dbReference type="ARBA" id="ARBA00023134"/>
    </source>
</evidence>
<feature type="domain" description="MoaB/Mog" evidence="9">
    <location>
        <begin position="15"/>
        <end position="159"/>
    </location>
</feature>
<evidence type="ECO:0000256" key="6">
    <source>
        <dbReference type="ARBA" id="ARBA00023150"/>
    </source>
</evidence>
<dbReference type="GO" id="GO:0005525">
    <property type="term" value="F:GTP binding"/>
    <property type="evidence" value="ECO:0007669"/>
    <property type="project" value="UniProtKB-KW"/>
</dbReference>
<proteinExistence type="inferred from homology"/>
<dbReference type="OrthoDB" id="9784492at2"/>
<reference evidence="10 11" key="1">
    <citation type="journal article" date="2005" name="Nucleic Acids Res.">
        <title>Genomic blueprint of Hahella chejuensis, a marine microbe producing an algicidal agent.</title>
        <authorList>
            <person name="Jeong H."/>
            <person name="Yim J.H."/>
            <person name="Lee C."/>
            <person name="Choi S.-H."/>
            <person name="Park Y.K."/>
            <person name="Yoon S.H."/>
            <person name="Hur C.-G."/>
            <person name="Kang H.-Y."/>
            <person name="Kim D."/>
            <person name="Lee H.H."/>
            <person name="Park K.H."/>
            <person name="Park S.-H."/>
            <person name="Park H.-S."/>
            <person name="Lee H.K."/>
            <person name="Oh T.K."/>
            <person name="Kim J.F."/>
        </authorList>
    </citation>
    <scope>NUCLEOTIDE SEQUENCE [LARGE SCALE GENOMIC DNA]</scope>
    <source>
        <strain evidence="10 11">KCTC 2396</strain>
    </source>
</reference>
<name>Q2SCN3_HAHCH</name>
<dbReference type="InterPro" id="IPR001453">
    <property type="entry name" value="MoaB/Mog_dom"/>
</dbReference>
<dbReference type="GO" id="GO:0005829">
    <property type="term" value="C:cytosol"/>
    <property type="evidence" value="ECO:0007669"/>
    <property type="project" value="TreeGrafter"/>
</dbReference>
<organism evidence="10 11">
    <name type="scientific">Hahella chejuensis (strain KCTC 2396)</name>
    <dbReference type="NCBI Taxonomy" id="349521"/>
    <lineage>
        <taxon>Bacteria</taxon>
        <taxon>Pseudomonadati</taxon>
        <taxon>Pseudomonadota</taxon>
        <taxon>Gammaproteobacteria</taxon>
        <taxon>Oceanospirillales</taxon>
        <taxon>Hahellaceae</taxon>
        <taxon>Hahella</taxon>
    </lineage>
</organism>
<dbReference type="AlphaFoldDB" id="Q2SCN3"/>
<dbReference type="CDD" id="cd00886">
    <property type="entry name" value="MogA_MoaB"/>
    <property type="match status" value="1"/>
</dbReference>
<dbReference type="SUPFAM" id="SSF53218">
    <property type="entry name" value="Molybdenum cofactor biosynthesis proteins"/>
    <property type="match status" value="1"/>
</dbReference>
<dbReference type="EMBL" id="CP000155">
    <property type="protein sequence ID" value="ABC31591.1"/>
    <property type="molecule type" value="Genomic_DNA"/>
</dbReference>
<keyword evidence="6 8" id="KW-0501">Molybdenum cofactor biosynthesis</keyword>
<dbReference type="HOGENOM" id="CLU_077358_2_2_6"/>
<keyword evidence="5" id="KW-0342">GTP-binding</keyword>
<dbReference type="Pfam" id="PF00994">
    <property type="entry name" value="MoCF_biosynth"/>
    <property type="match status" value="1"/>
</dbReference>
<comment type="pathway">
    <text evidence="1 8">Cofactor biosynthesis; molybdopterin biosynthesis.</text>
</comment>
<sequence>MGQHIVAEFMPLNVAVLTVSDTRTQETDTSGQALVDGARGAGHEIIDRTLIPDDVYLMRAVVSAWIADPQVQVVLITGGTGFTGRDSTPEAIKPLFDKDVEGFGELFRAISYQEIGTSTVQSRAIAGLANGTVIFCMPGSTNACKTAWNKIIVEQLDARHKPCNFVGLLKRPGKESAGSVKSGCGPRG</sequence>
<protein>
    <recommendedName>
        <fullName evidence="3 8">Molybdenum cofactor biosynthesis protein B</fullName>
    </recommendedName>
</protein>
<comment type="similarity">
    <text evidence="2 8">Belongs to the MoaB/Mog family.</text>
</comment>